<sequence length="67" mass="7373">MSNEILSGLAHLAPAVLNGISAAVLRKLPNGGAEEIIIETDNDADYIRQVRDEYVMQDDDITVYVKQ</sequence>
<dbReference type="EMBL" id="BK016086">
    <property type="protein sequence ID" value="DAF93635.1"/>
    <property type="molecule type" value="Genomic_DNA"/>
</dbReference>
<accession>A0A8S5UGT5</accession>
<evidence type="ECO:0000313" key="1">
    <source>
        <dbReference type="EMBL" id="DAF93635.1"/>
    </source>
</evidence>
<proteinExistence type="predicted"/>
<protein>
    <submittedName>
        <fullName evidence="1">Uncharacterized protein</fullName>
    </submittedName>
</protein>
<name>A0A8S5UGT5_9CAUD</name>
<organism evidence="1">
    <name type="scientific">Myoviridae sp. ctshb19</name>
    <dbReference type="NCBI Taxonomy" id="2825194"/>
    <lineage>
        <taxon>Viruses</taxon>
        <taxon>Duplodnaviria</taxon>
        <taxon>Heunggongvirae</taxon>
        <taxon>Uroviricota</taxon>
        <taxon>Caudoviricetes</taxon>
    </lineage>
</organism>
<reference evidence="1" key="1">
    <citation type="journal article" date="2021" name="Proc. Natl. Acad. Sci. U.S.A.">
        <title>A Catalog of Tens of Thousands of Viruses from Human Metagenomes Reveals Hidden Associations with Chronic Diseases.</title>
        <authorList>
            <person name="Tisza M.J."/>
            <person name="Buck C.B."/>
        </authorList>
    </citation>
    <scope>NUCLEOTIDE SEQUENCE</scope>
    <source>
        <strain evidence="1">Ctshb19</strain>
    </source>
</reference>